<dbReference type="InterPro" id="IPR003834">
    <property type="entry name" value="Cyt_c_assmbl_TM_dom"/>
</dbReference>
<evidence type="ECO:0000256" key="1">
    <source>
        <dbReference type="ARBA" id="ARBA00004141"/>
    </source>
</evidence>
<feature type="transmembrane region" description="Helical" evidence="6">
    <location>
        <begin position="91"/>
        <end position="110"/>
    </location>
</feature>
<comment type="subcellular location">
    <subcellularLocation>
        <location evidence="1">Membrane</location>
        <topology evidence="1">Multi-pass membrane protein</topology>
    </subcellularLocation>
</comment>
<keyword evidence="9" id="KW-1185">Reference proteome</keyword>
<evidence type="ECO:0000256" key="5">
    <source>
        <dbReference type="ARBA" id="ARBA00023136"/>
    </source>
</evidence>
<evidence type="ECO:0000256" key="3">
    <source>
        <dbReference type="ARBA" id="ARBA00022692"/>
    </source>
</evidence>
<feature type="transmembrane region" description="Helical" evidence="6">
    <location>
        <begin position="50"/>
        <end position="79"/>
    </location>
</feature>
<evidence type="ECO:0000256" key="4">
    <source>
        <dbReference type="ARBA" id="ARBA00022989"/>
    </source>
</evidence>
<gene>
    <name evidence="8" type="ORF">ACFQ2I_05800</name>
</gene>
<organism evidence="8 9">
    <name type="scientific">Paenibacillus chungangensis</name>
    <dbReference type="NCBI Taxonomy" id="696535"/>
    <lineage>
        <taxon>Bacteria</taxon>
        <taxon>Bacillati</taxon>
        <taxon>Bacillota</taxon>
        <taxon>Bacilli</taxon>
        <taxon>Bacillales</taxon>
        <taxon>Paenibacillaceae</taxon>
        <taxon>Paenibacillus</taxon>
    </lineage>
</organism>
<dbReference type="Proteomes" id="UP001596989">
    <property type="component" value="Unassembled WGS sequence"/>
</dbReference>
<feature type="transmembrane region" description="Helical" evidence="6">
    <location>
        <begin position="206"/>
        <end position="223"/>
    </location>
</feature>
<dbReference type="PANTHER" id="PTHR31272:SF4">
    <property type="entry name" value="CYTOCHROME C-TYPE BIOGENESIS PROTEIN HI_1454-RELATED"/>
    <property type="match status" value="1"/>
</dbReference>
<dbReference type="InterPro" id="IPR051790">
    <property type="entry name" value="Cytochrome_c-biogenesis_DsbD"/>
</dbReference>
<evidence type="ECO:0000313" key="8">
    <source>
        <dbReference type="EMBL" id="MFD0958902.1"/>
    </source>
</evidence>
<reference evidence="9" key="1">
    <citation type="journal article" date="2019" name="Int. J. Syst. Evol. Microbiol.">
        <title>The Global Catalogue of Microorganisms (GCM) 10K type strain sequencing project: providing services to taxonomists for standard genome sequencing and annotation.</title>
        <authorList>
            <consortium name="The Broad Institute Genomics Platform"/>
            <consortium name="The Broad Institute Genome Sequencing Center for Infectious Disease"/>
            <person name="Wu L."/>
            <person name="Ma J."/>
        </authorList>
    </citation>
    <scope>NUCLEOTIDE SEQUENCE [LARGE SCALE GENOMIC DNA]</scope>
    <source>
        <strain evidence="9">CCUG 59129</strain>
    </source>
</reference>
<feature type="domain" description="Cytochrome C biogenesis protein transmembrane" evidence="7">
    <location>
        <begin position="5"/>
        <end position="218"/>
    </location>
</feature>
<dbReference type="PANTHER" id="PTHR31272">
    <property type="entry name" value="CYTOCHROME C-TYPE BIOGENESIS PROTEIN HI_1454-RELATED"/>
    <property type="match status" value="1"/>
</dbReference>
<evidence type="ECO:0000313" key="9">
    <source>
        <dbReference type="Proteomes" id="UP001596989"/>
    </source>
</evidence>
<evidence type="ECO:0000256" key="6">
    <source>
        <dbReference type="SAM" id="Phobius"/>
    </source>
</evidence>
<feature type="transmembrane region" description="Helical" evidence="6">
    <location>
        <begin position="7"/>
        <end position="30"/>
    </location>
</feature>
<dbReference type="Pfam" id="PF02683">
    <property type="entry name" value="DsbD_TM"/>
    <property type="match status" value="1"/>
</dbReference>
<protein>
    <submittedName>
        <fullName evidence="8">Cytochrome c biogenesis CcdA family protein</fullName>
    </submittedName>
</protein>
<comment type="similarity">
    <text evidence="2">Belongs to the DsbD family.</text>
</comment>
<evidence type="ECO:0000256" key="2">
    <source>
        <dbReference type="ARBA" id="ARBA00006143"/>
    </source>
</evidence>
<feature type="transmembrane region" description="Helical" evidence="6">
    <location>
        <begin position="130"/>
        <end position="154"/>
    </location>
</feature>
<keyword evidence="3 6" id="KW-0812">Transmembrane</keyword>
<keyword evidence="5 6" id="KW-0472">Membrane</keyword>
<proteinExistence type="inferred from homology"/>
<sequence length="238" mass="25597">MEQTTLLVALLAGILSFLSPCVFPLLPAYISQLTGSVIEDNKMNVNKKLLMARSLGFIAGFSVIFVAMGASASLIGQFLTGNKELLEKISGFIIIVFGLQMAGVLTLRMLMMNGKWGANAPSRGEGWGSFVLGLAFGSGWTPCVGLALSSILLLAGTSETLMSGMLLLLVYSIGLGVPFLLISLMLTYSLELLRRVNRWLPTLSKVNGWLLVAMGLLVYTGQLQKLSAWLAPYTPFLI</sequence>
<dbReference type="EMBL" id="JBHTJZ010000005">
    <property type="protein sequence ID" value="MFD0958902.1"/>
    <property type="molecule type" value="Genomic_DNA"/>
</dbReference>
<comment type="caution">
    <text evidence="8">The sequence shown here is derived from an EMBL/GenBank/DDBJ whole genome shotgun (WGS) entry which is preliminary data.</text>
</comment>
<keyword evidence="4 6" id="KW-1133">Transmembrane helix</keyword>
<evidence type="ECO:0000259" key="7">
    <source>
        <dbReference type="Pfam" id="PF02683"/>
    </source>
</evidence>
<feature type="transmembrane region" description="Helical" evidence="6">
    <location>
        <begin position="166"/>
        <end position="186"/>
    </location>
</feature>
<accession>A0ABW3HN08</accession>
<dbReference type="RefSeq" id="WP_377562729.1">
    <property type="nucleotide sequence ID" value="NZ_JBHTJZ010000005.1"/>
</dbReference>
<name>A0ABW3HN08_9BACL</name>